<dbReference type="GO" id="GO:0032040">
    <property type="term" value="C:small-subunit processome"/>
    <property type="evidence" value="ECO:0007669"/>
    <property type="project" value="TreeGrafter"/>
</dbReference>
<dbReference type="Gene3D" id="1.25.40.10">
    <property type="entry name" value="Tetratricopeptide repeat domain"/>
    <property type="match status" value="3"/>
</dbReference>
<dbReference type="GO" id="GO:0030515">
    <property type="term" value="F:snoRNA binding"/>
    <property type="evidence" value="ECO:0007669"/>
    <property type="project" value="InterPro"/>
</dbReference>
<evidence type="ECO:0000256" key="5">
    <source>
        <dbReference type="ARBA" id="ARBA00023242"/>
    </source>
</evidence>
<name>A0AAN7YS48_9MYCE</name>
<dbReference type="InterPro" id="IPR003107">
    <property type="entry name" value="HAT"/>
</dbReference>
<dbReference type="PANTHER" id="PTHR23271">
    <property type="entry name" value="HEPATOCELLULAR CARCINOMA-ASSOCIATED ANTIGEN 66"/>
    <property type="match status" value="1"/>
</dbReference>
<protein>
    <recommendedName>
        <fullName evidence="10">U3 small nucleolar RNA-associated protein 6 homolog</fullName>
    </recommendedName>
</protein>
<keyword evidence="4" id="KW-0677">Repeat</keyword>
<dbReference type="InterPro" id="IPR055347">
    <property type="entry name" value="UTP6_N"/>
</dbReference>
<dbReference type="GO" id="GO:0034388">
    <property type="term" value="C:Pwp2p-containing subcomplex of 90S preribosome"/>
    <property type="evidence" value="ECO:0007669"/>
    <property type="project" value="TreeGrafter"/>
</dbReference>
<dbReference type="Proteomes" id="UP001344447">
    <property type="component" value="Unassembled WGS sequence"/>
</dbReference>
<dbReference type="InterPro" id="IPR056907">
    <property type="entry name" value="UTP6_C"/>
</dbReference>
<feature type="domain" description="U3 small nucleolar RNA-associated protein 6 homolog C-terminal" evidence="7">
    <location>
        <begin position="543"/>
        <end position="630"/>
    </location>
</feature>
<comment type="subcellular location">
    <subcellularLocation>
        <location evidence="1">Nucleus</location>
        <location evidence="1">Nucleolus</location>
    </subcellularLocation>
</comment>
<keyword evidence="9" id="KW-1185">Reference proteome</keyword>
<proteinExistence type="inferred from homology"/>
<gene>
    <name evidence="8" type="ORF">RB653_004144</name>
</gene>
<dbReference type="Pfam" id="PF24892">
    <property type="entry name" value="UTP6_C"/>
    <property type="match status" value="2"/>
</dbReference>
<dbReference type="InterPro" id="IPR013949">
    <property type="entry name" value="Utp6"/>
</dbReference>
<evidence type="ECO:0000313" key="8">
    <source>
        <dbReference type="EMBL" id="KAK5582559.1"/>
    </source>
</evidence>
<dbReference type="Pfam" id="PF08640">
    <property type="entry name" value="U3_assoc_6"/>
    <property type="match status" value="1"/>
</dbReference>
<keyword evidence="3" id="KW-0698">rRNA processing</keyword>
<dbReference type="SMART" id="SM00386">
    <property type="entry name" value="HAT"/>
    <property type="match status" value="6"/>
</dbReference>
<evidence type="ECO:0000256" key="1">
    <source>
        <dbReference type="ARBA" id="ARBA00004604"/>
    </source>
</evidence>
<comment type="similarity">
    <text evidence="2">Belongs to the UTP6 family.</text>
</comment>
<evidence type="ECO:0000259" key="6">
    <source>
        <dbReference type="Pfam" id="PF08640"/>
    </source>
</evidence>
<dbReference type="EMBL" id="JAVFKY010000001">
    <property type="protein sequence ID" value="KAK5582559.1"/>
    <property type="molecule type" value="Genomic_DNA"/>
</dbReference>
<reference evidence="8 9" key="1">
    <citation type="submission" date="2023-11" db="EMBL/GenBank/DDBJ databases">
        <title>Dfirmibasis_genome.</title>
        <authorList>
            <person name="Edelbroek B."/>
            <person name="Kjellin J."/>
            <person name="Jerlstrom-Hultqvist J."/>
            <person name="Soderbom F."/>
        </authorList>
    </citation>
    <scope>NUCLEOTIDE SEQUENCE [LARGE SCALE GENOMIC DNA]</scope>
    <source>
        <strain evidence="8 9">TNS-C-14</strain>
    </source>
</reference>
<accession>A0AAN7YS48</accession>
<feature type="domain" description="U3 small nucleolar RNA-associated protein 6 homolog C-terminal" evidence="7">
    <location>
        <begin position="337"/>
        <end position="517"/>
    </location>
</feature>
<evidence type="ECO:0000259" key="7">
    <source>
        <dbReference type="Pfam" id="PF24892"/>
    </source>
</evidence>
<evidence type="ECO:0000256" key="2">
    <source>
        <dbReference type="ARBA" id="ARBA00010734"/>
    </source>
</evidence>
<evidence type="ECO:0000313" key="9">
    <source>
        <dbReference type="Proteomes" id="UP001344447"/>
    </source>
</evidence>
<evidence type="ECO:0000256" key="3">
    <source>
        <dbReference type="ARBA" id="ARBA00022552"/>
    </source>
</evidence>
<dbReference type="GO" id="GO:0000462">
    <property type="term" value="P:maturation of SSU-rRNA from tricistronic rRNA transcript (SSU-rRNA, 5.8S rRNA, LSU-rRNA)"/>
    <property type="evidence" value="ECO:0007669"/>
    <property type="project" value="InterPro"/>
</dbReference>
<dbReference type="SUPFAM" id="SSF48452">
    <property type="entry name" value="TPR-like"/>
    <property type="match status" value="2"/>
</dbReference>
<sequence length="641" mass="75298">MDRINFHIDQLLEETTKLVSLGIITKQECKDIMKKREYHEIKIFNRNSHKSDYLTYIKYELELDRLFHKRGQDKQIDFDFRLRSALRHAINLFGTATKRFPRDEALWINALNIRMKRASKEGTGRLFSIALQNIPRSATLWKLAATFEFEVNKNIQNARNLIQAGIQFNKTDKSLWHYFFLMELTYISLLYNDVTFIDETNKKIEEEEIKLNIDGLRKTEKIEQDEFVTFGRDILSADKLKNSLLIRGQIAQIVYRNAMKSSIGQDFDFRKQFYKIASKFLGVGKDSENPMGAGELLQKEILESLITDFQNNEKTYIFLASIEQSKSSEPSLLKRLNNSTSILDQGLSVIKSESYLFNYIHFIRQIIVDIKLKEKNIVEKITEILLKAYKYSIENNILKESGYQYYIELLLELGKANDAIKVSEESVKLFKNSNHLWSQRINLLIKNEMVIKLFDNLSNNEYNNLDKCFEMAVKNCAPSSQTSTSNLFIEYFKYQVVFKFDKDFKKIVDLFEKLLKQLDGNAKVQNNLKNFLLDYTFLNLPKEKLKSIYQLCFNYLPIPKEFYQKCILYEEERIEKNVNDIRSLYEKCLSIKEISSKDVDVWLNYRNFELKSVGDIERANTIATRGKKALADPLPFLSQLQ</sequence>
<dbReference type="InterPro" id="IPR011990">
    <property type="entry name" value="TPR-like_helical_dom_sf"/>
</dbReference>
<organism evidence="8 9">
    <name type="scientific">Dictyostelium firmibasis</name>
    <dbReference type="NCBI Taxonomy" id="79012"/>
    <lineage>
        <taxon>Eukaryota</taxon>
        <taxon>Amoebozoa</taxon>
        <taxon>Evosea</taxon>
        <taxon>Eumycetozoa</taxon>
        <taxon>Dictyostelia</taxon>
        <taxon>Dictyosteliales</taxon>
        <taxon>Dictyosteliaceae</taxon>
        <taxon>Dictyostelium</taxon>
    </lineage>
</organism>
<dbReference type="FunFam" id="1.25.40.10:FF:003718">
    <property type="entry name" value="U3 small nucleolar RNA-associated protein 6 homolog"/>
    <property type="match status" value="1"/>
</dbReference>
<dbReference type="PANTHER" id="PTHR23271:SF1">
    <property type="entry name" value="U3 SMALL NUCLEOLAR RNA-ASSOCIATED PROTEIN 6 HOMOLOG"/>
    <property type="match status" value="1"/>
</dbReference>
<comment type="caution">
    <text evidence="8">The sequence shown here is derived from an EMBL/GenBank/DDBJ whole genome shotgun (WGS) entry which is preliminary data.</text>
</comment>
<dbReference type="AlphaFoldDB" id="A0AAN7YS48"/>
<keyword evidence="5" id="KW-0539">Nucleus</keyword>
<evidence type="ECO:0008006" key="10">
    <source>
        <dbReference type="Google" id="ProtNLM"/>
    </source>
</evidence>
<evidence type="ECO:0000256" key="4">
    <source>
        <dbReference type="ARBA" id="ARBA00022737"/>
    </source>
</evidence>
<feature type="domain" description="U3 small nucleolar RNA-associated protein 6 N-terminal" evidence="6">
    <location>
        <begin position="9"/>
        <end position="76"/>
    </location>
</feature>